<dbReference type="Pfam" id="PF13439">
    <property type="entry name" value="Glyco_transf_4"/>
    <property type="match status" value="1"/>
</dbReference>
<gene>
    <name evidence="3" type="ORF">ENV67_08800</name>
</gene>
<evidence type="ECO:0000313" key="3">
    <source>
        <dbReference type="EMBL" id="HGW92617.1"/>
    </source>
</evidence>
<name>A0A7C4U8D8_UNCW3</name>
<dbReference type="PANTHER" id="PTHR46401:SF2">
    <property type="entry name" value="GLYCOSYLTRANSFERASE WBBK-RELATED"/>
    <property type="match status" value="1"/>
</dbReference>
<evidence type="ECO:0000259" key="2">
    <source>
        <dbReference type="Pfam" id="PF13439"/>
    </source>
</evidence>
<dbReference type="GO" id="GO:0016757">
    <property type="term" value="F:glycosyltransferase activity"/>
    <property type="evidence" value="ECO:0007669"/>
    <property type="project" value="TreeGrafter"/>
</dbReference>
<dbReference type="GO" id="GO:0009103">
    <property type="term" value="P:lipopolysaccharide biosynthetic process"/>
    <property type="evidence" value="ECO:0007669"/>
    <property type="project" value="TreeGrafter"/>
</dbReference>
<dbReference type="EMBL" id="DTHG01000104">
    <property type="protein sequence ID" value="HGW92617.1"/>
    <property type="molecule type" value="Genomic_DNA"/>
</dbReference>
<comment type="caution">
    <text evidence="3">The sequence shown here is derived from an EMBL/GenBank/DDBJ whole genome shotgun (WGS) entry which is preliminary data.</text>
</comment>
<dbReference type="Gene3D" id="3.40.50.2000">
    <property type="entry name" value="Glycogen Phosphorylase B"/>
    <property type="match status" value="2"/>
</dbReference>
<dbReference type="AlphaFoldDB" id="A0A7C4U8D8"/>
<dbReference type="SUPFAM" id="SSF53756">
    <property type="entry name" value="UDP-Glycosyltransferase/glycogen phosphorylase"/>
    <property type="match status" value="1"/>
</dbReference>
<feature type="domain" description="Glycosyltransferase subfamily 4-like N-terminal" evidence="2">
    <location>
        <begin position="2"/>
        <end position="173"/>
    </location>
</feature>
<organism evidence="3">
    <name type="scientific">candidate division WOR-3 bacterium</name>
    <dbReference type="NCBI Taxonomy" id="2052148"/>
    <lineage>
        <taxon>Bacteria</taxon>
        <taxon>Bacteria division WOR-3</taxon>
    </lineage>
</organism>
<accession>A0A7C4U8D8</accession>
<sequence length="359" mass="41966">MTKYLKLSGFEVDVFTQKIPSKYRIKEKEDVVNVHRIFSLDPFHLPLPLEGGRGKRDFVSFPDNKIGFIPFLINNLKKEDIYITSAPPVSIHLSGLYLKKKGYKWIAEFRDPYIDGPIGKYLFRFENELGRKLERIIVENADAVVLLSPGLEKEFKKRYGNRRILTITNGYDEKDFGDLPEKEDKFTLTYLGTLNKTHRPDMIIEALKILNEKYKNLREIFSFKVIGYVIDEYLKNLSVLPFFHYEGYLSRKEAIKIMLKSHLLLLILTDEESRFAIPGKTFNYLRSGIPILLVSGEGSLKEFLGDYAIYANTPLKIAEKIEMMMNNKIKIKKFPNVEEYEWENIGEKYRRLIMECVKS</sequence>
<dbReference type="PANTHER" id="PTHR46401">
    <property type="entry name" value="GLYCOSYLTRANSFERASE WBBK-RELATED"/>
    <property type="match status" value="1"/>
</dbReference>
<keyword evidence="1" id="KW-0808">Transferase</keyword>
<evidence type="ECO:0000256" key="1">
    <source>
        <dbReference type="ARBA" id="ARBA00022679"/>
    </source>
</evidence>
<protein>
    <recommendedName>
        <fullName evidence="2">Glycosyltransferase subfamily 4-like N-terminal domain-containing protein</fullName>
    </recommendedName>
</protein>
<proteinExistence type="predicted"/>
<reference evidence="3" key="1">
    <citation type="journal article" date="2020" name="mSystems">
        <title>Genome- and Community-Level Interaction Insights into Carbon Utilization and Element Cycling Functions of Hydrothermarchaeota in Hydrothermal Sediment.</title>
        <authorList>
            <person name="Zhou Z."/>
            <person name="Liu Y."/>
            <person name="Xu W."/>
            <person name="Pan J."/>
            <person name="Luo Z.H."/>
            <person name="Li M."/>
        </authorList>
    </citation>
    <scope>NUCLEOTIDE SEQUENCE [LARGE SCALE GENOMIC DNA]</scope>
    <source>
        <strain evidence="3">SpSt-780</strain>
    </source>
</reference>
<dbReference type="InterPro" id="IPR028098">
    <property type="entry name" value="Glyco_trans_4-like_N"/>
</dbReference>